<proteinExistence type="predicted"/>
<dbReference type="PANTHER" id="PTHR24269">
    <property type="entry name" value="KREMEN PROTEIN"/>
    <property type="match status" value="1"/>
</dbReference>
<evidence type="ECO:0000256" key="3">
    <source>
        <dbReference type="ARBA" id="ARBA00022729"/>
    </source>
</evidence>
<evidence type="ECO:0000256" key="1">
    <source>
        <dbReference type="ARBA" id="ARBA00004167"/>
    </source>
</evidence>
<evidence type="ECO:0000256" key="5">
    <source>
        <dbReference type="ARBA" id="ARBA00023136"/>
    </source>
</evidence>
<evidence type="ECO:0000313" key="8">
    <source>
        <dbReference type="EMBL" id="KAJ7729693.1"/>
    </source>
</evidence>
<dbReference type="AlphaFoldDB" id="A0AAD7HW81"/>
<keyword evidence="8" id="KW-0378">Hydrolase</keyword>
<dbReference type="Gene3D" id="3.20.20.80">
    <property type="entry name" value="Glycosidases"/>
    <property type="match status" value="1"/>
</dbReference>
<name>A0AAD7HW81_9AGAR</name>
<dbReference type="PANTHER" id="PTHR24269:SF16">
    <property type="entry name" value="PROTEIN SLG1"/>
    <property type="match status" value="1"/>
</dbReference>
<organism evidence="8 9">
    <name type="scientific">Mycena maculata</name>
    <dbReference type="NCBI Taxonomy" id="230809"/>
    <lineage>
        <taxon>Eukaryota</taxon>
        <taxon>Fungi</taxon>
        <taxon>Dikarya</taxon>
        <taxon>Basidiomycota</taxon>
        <taxon>Agaricomycotina</taxon>
        <taxon>Agaricomycetes</taxon>
        <taxon>Agaricomycetidae</taxon>
        <taxon>Agaricales</taxon>
        <taxon>Marasmiineae</taxon>
        <taxon>Mycenaceae</taxon>
        <taxon>Mycena</taxon>
    </lineage>
</organism>
<dbReference type="CDD" id="cd11577">
    <property type="entry name" value="GH71"/>
    <property type="match status" value="1"/>
</dbReference>
<keyword evidence="2" id="KW-0812">Transmembrane</keyword>
<accession>A0AAD7HW81</accession>
<dbReference type="EMBL" id="JARJLG010000196">
    <property type="protein sequence ID" value="KAJ7729693.1"/>
    <property type="molecule type" value="Genomic_DNA"/>
</dbReference>
<dbReference type="SMART" id="SM00321">
    <property type="entry name" value="WSC"/>
    <property type="match status" value="1"/>
</dbReference>
<evidence type="ECO:0000256" key="4">
    <source>
        <dbReference type="ARBA" id="ARBA00022989"/>
    </source>
</evidence>
<dbReference type="GO" id="GO:0051118">
    <property type="term" value="F:glucan endo-1,3-alpha-glucosidase activity"/>
    <property type="evidence" value="ECO:0007669"/>
    <property type="project" value="InterPro"/>
</dbReference>
<keyword evidence="9" id="KW-1185">Reference proteome</keyword>
<comment type="subcellular location">
    <subcellularLocation>
        <location evidence="1">Membrane</location>
        <topology evidence="1">Single-pass membrane protein</topology>
    </subcellularLocation>
</comment>
<gene>
    <name evidence="8" type="ORF">DFH07DRAFT_180769</name>
</gene>
<dbReference type="InterPro" id="IPR002889">
    <property type="entry name" value="WSC_carb-bd"/>
</dbReference>
<keyword evidence="6" id="KW-0325">Glycoprotein</keyword>
<comment type="caution">
    <text evidence="8">The sequence shown here is derived from an EMBL/GenBank/DDBJ whole genome shotgun (WGS) entry which is preliminary data.</text>
</comment>
<protein>
    <submittedName>
        <fullName evidence="8">Glycosyl hydrolase family 71-domain-containing protein</fullName>
    </submittedName>
</protein>
<feature type="domain" description="WSC" evidence="7">
    <location>
        <begin position="421"/>
        <end position="509"/>
    </location>
</feature>
<dbReference type="GO" id="GO:0005886">
    <property type="term" value="C:plasma membrane"/>
    <property type="evidence" value="ECO:0007669"/>
    <property type="project" value="TreeGrafter"/>
</dbReference>
<evidence type="ECO:0000313" key="9">
    <source>
        <dbReference type="Proteomes" id="UP001215280"/>
    </source>
</evidence>
<dbReference type="InterPro" id="IPR051836">
    <property type="entry name" value="Kremen_rcpt"/>
</dbReference>
<dbReference type="Pfam" id="PF03659">
    <property type="entry name" value="Glyco_hydro_71"/>
    <property type="match status" value="1"/>
</dbReference>
<keyword evidence="3" id="KW-0732">Signal</keyword>
<evidence type="ECO:0000256" key="6">
    <source>
        <dbReference type="ARBA" id="ARBA00023180"/>
    </source>
</evidence>
<sequence>MQAQGIDAVALNIGGDSWQMDRCRDAYAAARSLGSSVKFFLSFDFTTNLGCSISDIISRAQVFYQDDWQFKVDGRPMMSSYEGGCMGNNGWQQLKTATNGYLMPFISYLEDKFASWTSLDSCWGCAWPQGDCDKNTSDDTWYMGLLGSNILYSTTVSGWFYTHLSDKNRLLRSDDWLLNNRWNQLIQMRDQIQFVEMVTWNDWGEGDYFGTITIDQPAGTDFVNGYPHTAWLAMSGYYIQAFKTSVYPTITQDVIYYWSRPHPWNQPANLAGDSLPRPTNYDWTQDYLWAAAFCSSTCTVTLKVAGSSNTWADLPAGVNLLQLPLTSTGGGITVTMVKSGTTVVNQSPTDFIYVAAPSIYNYNAYVGAATATVNVAGSTTGTSTATTTTTATTAATTTTTTTATTTGTTTTTATTTVNSVSWTHLGCYVDSGNPRTLSGVEYDSSNANSVSSCLSQCGNAGYSYAGLEYGSQCFCASSIASGAATASQSNCNYACSSGSKRRNFSSMVV</sequence>
<keyword evidence="4" id="KW-1133">Transmembrane helix</keyword>
<dbReference type="InterPro" id="IPR005197">
    <property type="entry name" value="Glyco_hydro_71"/>
</dbReference>
<evidence type="ECO:0000256" key="2">
    <source>
        <dbReference type="ARBA" id="ARBA00022692"/>
    </source>
</evidence>
<dbReference type="Pfam" id="PF01822">
    <property type="entry name" value="WSC"/>
    <property type="match status" value="1"/>
</dbReference>
<keyword evidence="5" id="KW-0472">Membrane</keyword>
<evidence type="ECO:0000259" key="7">
    <source>
        <dbReference type="PROSITE" id="PS51212"/>
    </source>
</evidence>
<reference evidence="8" key="1">
    <citation type="submission" date="2023-03" db="EMBL/GenBank/DDBJ databases">
        <title>Massive genome expansion in bonnet fungi (Mycena s.s.) driven by repeated elements and novel gene families across ecological guilds.</title>
        <authorList>
            <consortium name="Lawrence Berkeley National Laboratory"/>
            <person name="Harder C.B."/>
            <person name="Miyauchi S."/>
            <person name="Viragh M."/>
            <person name="Kuo A."/>
            <person name="Thoen E."/>
            <person name="Andreopoulos B."/>
            <person name="Lu D."/>
            <person name="Skrede I."/>
            <person name="Drula E."/>
            <person name="Henrissat B."/>
            <person name="Morin E."/>
            <person name="Kohler A."/>
            <person name="Barry K."/>
            <person name="LaButti K."/>
            <person name="Morin E."/>
            <person name="Salamov A."/>
            <person name="Lipzen A."/>
            <person name="Mereny Z."/>
            <person name="Hegedus B."/>
            <person name="Baldrian P."/>
            <person name="Stursova M."/>
            <person name="Weitz H."/>
            <person name="Taylor A."/>
            <person name="Grigoriev I.V."/>
            <person name="Nagy L.G."/>
            <person name="Martin F."/>
            <person name="Kauserud H."/>
        </authorList>
    </citation>
    <scope>NUCLEOTIDE SEQUENCE</scope>
    <source>
        <strain evidence="8">CBHHK188m</strain>
    </source>
</reference>
<dbReference type="Proteomes" id="UP001215280">
    <property type="component" value="Unassembled WGS sequence"/>
</dbReference>
<dbReference type="PROSITE" id="PS51212">
    <property type="entry name" value="WSC"/>
    <property type="match status" value="1"/>
</dbReference>